<feature type="non-terminal residue" evidence="2">
    <location>
        <position position="343"/>
    </location>
</feature>
<dbReference type="EMBL" id="CADCWE010000262">
    <property type="protein sequence ID" value="CAA9564598.1"/>
    <property type="molecule type" value="Genomic_DNA"/>
</dbReference>
<feature type="compositionally biased region" description="Low complexity" evidence="1">
    <location>
        <begin position="198"/>
        <end position="223"/>
    </location>
</feature>
<organism evidence="2">
    <name type="scientific">uncultured Thermomicrobiales bacterium</name>
    <dbReference type="NCBI Taxonomy" id="1645740"/>
    <lineage>
        <taxon>Bacteria</taxon>
        <taxon>Pseudomonadati</taxon>
        <taxon>Thermomicrobiota</taxon>
        <taxon>Thermomicrobia</taxon>
        <taxon>Thermomicrobiales</taxon>
        <taxon>environmental samples</taxon>
    </lineage>
</organism>
<evidence type="ECO:0000313" key="2">
    <source>
        <dbReference type="EMBL" id="CAA9564598.1"/>
    </source>
</evidence>
<feature type="compositionally biased region" description="Basic and acidic residues" evidence="1">
    <location>
        <begin position="51"/>
        <end position="66"/>
    </location>
</feature>
<accession>A0A6J4V234</accession>
<feature type="compositionally biased region" description="Basic and acidic residues" evidence="1">
    <location>
        <begin position="135"/>
        <end position="144"/>
    </location>
</feature>
<gene>
    <name evidence="2" type="ORF">AVDCRST_MAG73-4039</name>
</gene>
<sequence>ADPDPDRFIHGSRPGRPFRRRVRGAGGGERGAGDRRQGRRGRAAAGGDALRGPRPDRRRAGGRQDEFGPGAGALDRRGVPANPMHAGSAAVRHRRGLVLRPEGGRFPVPGRAGVRQRGPGRRDQPRHAAHPVRPARSDGRADRLRRGRTRPPSPSVPGPGDREPDRTRRHVSAARSAVGPLPDPPRPRLPGRDRGGRDPAPGARPGRRPAALGHAGPGRLPGRAAGGGGRGAAGPRRRRRGALCRVHRPRHPRPRGGRVGRQPARRPRLVPGSAGVGGAAGAVGDPAGRRQNPGRAGPLPPPDPGPGGAAARPDAGRHRRRGGRGHAGAGRRRGRLAPPAGRL</sequence>
<evidence type="ECO:0000256" key="1">
    <source>
        <dbReference type="SAM" id="MobiDB-lite"/>
    </source>
</evidence>
<feature type="non-terminal residue" evidence="2">
    <location>
        <position position="1"/>
    </location>
</feature>
<protein>
    <submittedName>
        <fullName evidence="2">FIG022979: MoxR-like ATPases</fullName>
    </submittedName>
</protein>
<proteinExistence type="predicted"/>
<dbReference type="AlphaFoldDB" id="A0A6J4V234"/>
<feature type="region of interest" description="Disordered" evidence="1">
    <location>
        <begin position="1"/>
        <end position="343"/>
    </location>
</feature>
<reference evidence="2" key="1">
    <citation type="submission" date="2020-02" db="EMBL/GenBank/DDBJ databases">
        <authorList>
            <person name="Meier V. D."/>
        </authorList>
    </citation>
    <scope>NUCLEOTIDE SEQUENCE</scope>
    <source>
        <strain evidence="2">AVDCRST_MAG73</strain>
    </source>
</reference>
<name>A0A6J4V234_9BACT</name>
<feature type="compositionally biased region" description="Basic residues" evidence="1">
    <location>
        <begin position="317"/>
        <end position="335"/>
    </location>
</feature>
<feature type="compositionally biased region" description="Basic residues" evidence="1">
    <location>
        <begin position="235"/>
        <end position="268"/>
    </location>
</feature>